<feature type="region of interest" description="Disordered" evidence="1">
    <location>
        <begin position="1"/>
        <end position="22"/>
    </location>
</feature>
<evidence type="ECO:0000313" key="3">
    <source>
        <dbReference type="Proteomes" id="UP001596241"/>
    </source>
</evidence>
<gene>
    <name evidence="2" type="ORF">ACFP3M_13625</name>
</gene>
<proteinExistence type="predicted"/>
<name>A0ABW1FIA6_9ACTN</name>
<organism evidence="2 3">
    <name type="scientific">Streptomyces ramulosus</name>
    <dbReference type="NCBI Taxonomy" id="47762"/>
    <lineage>
        <taxon>Bacteria</taxon>
        <taxon>Bacillati</taxon>
        <taxon>Actinomycetota</taxon>
        <taxon>Actinomycetes</taxon>
        <taxon>Kitasatosporales</taxon>
        <taxon>Streptomycetaceae</taxon>
        <taxon>Streptomyces</taxon>
    </lineage>
</organism>
<sequence length="243" mass="27259">MHPPDVPTAHDGPGELRPCADTRPADWLGERLTGTRWATVASMCTQDYEAYARILHPTWHDPDGSGDDDELRPVTWGRIAEANGYRLHPEIRFEEIVRVGGETLISQPGLWEYGPSNAGPPSEICAPLTDILARHTRTPRQCWFALWDGYGVMRDLIPQGAPRAILPGRDKLLFQGPLAALRDDEPPLRVQFDHWWPQDRAWCLGADVDLWSSYLGGSEECIAEIVACPELEAFRIGPDQKIF</sequence>
<evidence type="ECO:0008006" key="4">
    <source>
        <dbReference type="Google" id="ProtNLM"/>
    </source>
</evidence>
<keyword evidence="3" id="KW-1185">Reference proteome</keyword>
<evidence type="ECO:0000313" key="2">
    <source>
        <dbReference type="EMBL" id="MFC5893861.1"/>
    </source>
</evidence>
<evidence type="ECO:0000256" key="1">
    <source>
        <dbReference type="SAM" id="MobiDB-lite"/>
    </source>
</evidence>
<reference evidence="3" key="1">
    <citation type="journal article" date="2019" name="Int. J. Syst. Evol. Microbiol.">
        <title>The Global Catalogue of Microorganisms (GCM) 10K type strain sequencing project: providing services to taxonomists for standard genome sequencing and annotation.</title>
        <authorList>
            <consortium name="The Broad Institute Genomics Platform"/>
            <consortium name="The Broad Institute Genome Sequencing Center for Infectious Disease"/>
            <person name="Wu L."/>
            <person name="Ma J."/>
        </authorList>
    </citation>
    <scope>NUCLEOTIDE SEQUENCE [LARGE SCALE GENOMIC DNA]</scope>
    <source>
        <strain evidence="3">CGMCC 1.15809</strain>
    </source>
</reference>
<protein>
    <recommendedName>
        <fullName evidence="4">DUF4253 domain-containing protein</fullName>
    </recommendedName>
</protein>
<accession>A0ABW1FIA6</accession>
<comment type="caution">
    <text evidence="2">The sequence shown here is derived from an EMBL/GenBank/DDBJ whole genome shotgun (WGS) entry which is preliminary data.</text>
</comment>
<dbReference type="RefSeq" id="WP_345091674.1">
    <property type="nucleotide sequence ID" value="NZ_BAAAWG010000019.1"/>
</dbReference>
<feature type="compositionally biased region" description="Basic and acidic residues" evidence="1">
    <location>
        <begin position="12"/>
        <end position="22"/>
    </location>
</feature>
<dbReference type="Proteomes" id="UP001596241">
    <property type="component" value="Unassembled WGS sequence"/>
</dbReference>
<dbReference type="EMBL" id="JBHSPW010000005">
    <property type="protein sequence ID" value="MFC5893861.1"/>
    <property type="molecule type" value="Genomic_DNA"/>
</dbReference>